<sequence length="142" mass="15360">MSTGNAPKVVAADVASNNRQGGEIKALLTPHSVGATAGFTGTQRIRPGDRIAEHYHPYSDEFIYLVEGELRITVDGEEQDLAADEAVMFRRGQRHRLVSTGSTPAFLVYHISPLAPRPELGHVDTEPVPNPDSQPPRVGGPR</sequence>
<accession>A0A7T1T9L8</accession>
<gene>
    <name evidence="3" type="ORF">G4Z16_23865</name>
</gene>
<organism evidence="3 4">
    <name type="scientific">Streptomyces bathyalis</name>
    <dbReference type="NCBI Taxonomy" id="2710756"/>
    <lineage>
        <taxon>Bacteria</taxon>
        <taxon>Bacillati</taxon>
        <taxon>Actinomycetota</taxon>
        <taxon>Actinomycetes</taxon>
        <taxon>Kitasatosporales</taxon>
        <taxon>Streptomycetaceae</taxon>
        <taxon>Streptomyces</taxon>
    </lineage>
</organism>
<evidence type="ECO:0000256" key="1">
    <source>
        <dbReference type="SAM" id="MobiDB-lite"/>
    </source>
</evidence>
<dbReference type="InterPro" id="IPR011051">
    <property type="entry name" value="RmlC_Cupin_sf"/>
</dbReference>
<dbReference type="Proteomes" id="UP000595046">
    <property type="component" value="Chromosome"/>
</dbReference>
<dbReference type="InterPro" id="IPR016672">
    <property type="entry name" value="Polyketide_Synth_CurC_prd"/>
</dbReference>
<dbReference type="InterPro" id="IPR052044">
    <property type="entry name" value="PKS_Associated_Protein"/>
</dbReference>
<feature type="domain" description="Cupin type-2" evidence="2">
    <location>
        <begin position="43"/>
        <end position="108"/>
    </location>
</feature>
<reference evidence="4" key="1">
    <citation type="submission" date="2020-02" db="EMBL/GenBank/DDBJ databases">
        <title>Streptomyces sp. ASO4wet.</title>
        <authorList>
            <person name="Risdian C."/>
            <person name="Landwehr W."/>
            <person name="Schupp P."/>
            <person name="Wink J."/>
        </authorList>
    </citation>
    <scope>NUCLEOTIDE SEQUENCE [LARGE SCALE GENOMIC DNA]</scope>
    <source>
        <strain evidence="4">ASO4wet</strain>
    </source>
</reference>
<dbReference type="Gene3D" id="2.60.120.10">
    <property type="entry name" value="Jelly Rolls"/>
    <property type="match status" value="1"/>
</dbReference>
<dbReference type="AlphaFoldDB" id="A0A7T1T9L8"/>
<keyword evidence="4" id="KW-1185">Reference proteome</keyword>
<dbReference type="Pfam" id="PF07883">
    <property type="entry name" value="Cupin_2"/>
    <property type="match status" value="1"/>
</dbReference>
<evidence type="ECO:0000313" key="3">
    <source>
        <dbReference type="EMBL" id="QPP08941.1"/>
    </source>
</evidence>
<dbReference type="CDD" id="cd06991">
    <property type="entry name" value="cupin_TcmJ-like"/>
    <property type="match status" value="1"/>
</dbReference>
<dbReference type="InterPro" id="IPR013096">
    <property type="entry name" value="Cupin_2"/>
</dbReference>
<dbReference type="InterPro" id="IPR014710">
    <property type="entry name" value="RmlC-like_jellyroll"/>
</dbReference>
<dbReference type="SUPFAM" id="SSF51182">
    <property type="entry name" value="RmlC-like cupins"/>
    <property type="match status" value="1"/>
</dbReference>
<feature type="region of interest" description="Disordered" evidence="1">
    <location>
        <begin position="118"/>
        <end position="142"/>
    </location>
</feature>
<name>A0A7T1T9L8_9ACTN</name>
<dbReference type="PANTHER" id="PTHR36114:SF1">
    <property type="entry name" value="16.7 KDA PROTEIN IN WHIE LOCUS"/>
    <property type="match status" value="1"/>
</dbReference>
<dbReference type="KEGG" id="sbat:G4Z16_23865"/>
<protein>
    <submittedName>
        <fullName evidence="3">Cupin domain-containing protein</fullName>
    </submittedName>
</protein>
<dbReference type="PANTHER" id="PTHR36114">
    <property type="entry name" value="16.7 KDA PROTEIN IN WHIE LOCUS"/>
    <property type="match status" value="1"/>
</dbReference>
<proteinExistence type="predicted"/>
<dbReference type="RefSeq" id="WP_197352720.1">
    <property type="nucleotide sequence ID" value="NZ_CP048882.1"/>
</dbReference>
<evidence type="ECO:0000259" key="2">
    <source>
        <dbReference type="Pfam" id="PF07883"/>
    </source>
</evidence>
<evidence type="ECO:0000313" key="4">
    <source>
        <dbReference type="Proteomes" id="UP000595046"/>
    </source>
</evidence>
<dbReference type="EMBL" id="CP048882">
    <property type="protein sequence ID" value="QPP08941.1"/>
    <property type="molecule type" value="Genomic_DNA"/>
</dbReference>
<dbReference type="PIRSF" id="PIRSF016602">
    <property type="entry name" value="CurC_prd"/>
    <property type="match status" value="1"/>
</dbReference>